<dbReference type="InterPro" id="IPR032837">
    <property type="entry name" value="G1PDH"/>
</dbReference>
<comment type="caution">
    <text evidence="13">The sequence shown here is derived from an EMBL/GenBank/DDBJ whole genome shotgun (WGS) entry which is preliminary data.</text>
</comment>
<keyword evidence="5" id="KW-0560">Oxidoreductase</keyword>
<dbReference type="Gene3D" id="1.20.1090.10">
    <property type="entry name" value="Dehydroquinate synthase-like - alpha domain"/>
    <property type="match status" value="1"/>
</dbReference>
<feature type="binding site" evidence="10">
    <location>
        <position position="171"/>
    </location>
    <ligand>
        <name>glycerol</name>
        <dbReference type="ChEBI" id="CHEBI:17754"/>
    </ligand>
</feature>
<keyword evidence="7" id="KW-0443">Lipid metabolism</keyword>
<organism evidence="13 14">
    <name type="scientific">Carboxydothermus pertinax</name>
    <dbReference type="NCBI Taxonomy" id="870242"/>
    <lineage>
        <taxon>Bacteria</taxon>
        <taxon>Bacillati</taxon>
        <taxon>Bacillota</taxon>
        <taxon>Clostridia</taxon>
        <taxon>Thermoanaerobacterales</taxon>
        <taxon>Thermoanaerobacteraceae</taxon>
        <taxon>Carboxydothermus</taxon>
    </lineage>
</organism>
<gene>
    <name evidence="13" type="ORF">cpu_06830</name>
</gene>
<feature type="binding site" evidence="12">
    <location>
        <position position="128"/>
    </location>
    <ligand>
        <name>NAD(+)</name>
        <dbReference type="ChEBI" id="CHEBI:57540"/>
    </ligand>
</feature>
<keyword evidence="4" id="KW-0521">NADP</keyword>
<evidence type="ECO:0000256" key="11">
    <source>
        <dbReference type="PIRSR" id="PIRSR000112-2"/>
    </source>
</evidence>
<feature type="binding site" evidence="11">
    <location>
        <position position="124"/>
    </location>
    <ligand>
        <name>glycerol</name>
        <dbReference type="ChEBI" id="CHEBI:17754"/>
    </ligand>
</feature>
<dbReference type="GO" id="GO:0008654">
    <property type="term" value="P:phospholipid biosynthetic process"/>
    <property type="evidence" value="ECO:0007669"/>
    <property type="project" value="UniProtKB-KW"/>
</dbReference>
<keyword evidence="6 12" id="KW-0520">NAD</keyword>
<feature type="binding site" evidence="10">
    <location>
        <position position="250"/>
    </location>
    <ligand>
        <name>glycerol</name>
        <dbReference type="ChEBI" id="CHEBI:17754"/>
    </ligand>
</feature>
<keyword evidence="10" id="KW-0862">Zinc</keyword>
<evidence type="ECO:0000313" key="13">
    <source>
        <dbReference type="EMBL" id="GAV22173.1"/>
    </source>
</evidence>
<reference evidence="14" key="1">
    <citation type="submission" date="2016-12" db="EMBL/GenBank/DDBJ databases">
        <title>Draft Genome Sequences od Carboxydothermus pertinax and islandicus, Hydrogenogenic Carboxydotrophic Bacteria.</title>
        <authorList>
            <person name="Fukuyama Y."/>
            <person name="Ohmae K."/>
            <person name="Yoneda Y."/>
            <person name="Yoshida T."/>
            <person name="Sako Y."/>
        </authorList>
    </citation>
    <scope>NUCLEOTIDE SEQUENCE [LARGE SCALE GENOMIC DNA]</scope>
    <source>
        <strain evidence="14">Ug1</strain>
    </source>
</reference>
<feature type="binding site" evidence="12">
    <location>
        <begin position="97"/>
        <end position="101"/>
    </location>
    <ligand>
        <name>NAD(+)</name>
        <dbReference type="ChEBI" id="CHEBI:57540"/>
    </ligand>
</feature>
<dbReference type="Pfam" id="PF13685">
    <property type="entry name" value="Fe-ADH_2"/>
    <property type="match status" value="1"/>
</dbReference>
<evidence type="ECO:0000256" key="4">
    <source>
        <dbReference type="ARBA" id="ARBA00022857"/>
    </source>
</evidence>
<evidence type="ECO:0000256" key="3">
    <source>
        <dbReference type="ARBA" id="ARBA00022723"/>
    </source>
</evidence>
<evidence type="ECO:0000256" key="8">
    <source>
        <dbReference type="ARBA" id="ARBA00023209"/>
    </source>
</evidence>
<dbReference type="EMBL" id="BDJK01000009">
    <property type="protein sequence ID" value="GAV22173.1"/>
    <property type="molecule type" value="Genomic_DNA"/>
</dbReference>
<evidence type="ECO:0000256" key="6">
    <source>
        <dbReference type="ARBA" id="ARBA00023027"/>
    </source>
</evidence>
<dbReference type="OrthoDB" id="9763580at2"/>
<evidence type="ECO:0000256" key="5">
    <source>
        <dbReference type="ARBA" id="ARBA00023002"/>
    </source>
</evidence>
<dbReference type="SUPFAM" id="SSF56796">
    <property type="entry name" value="Dehydroquinate synthase-like"/>
    <property type="match status" value="1"/>
</dbReference>
<dbReference type="GO" id="GO:0016614">
    <property type="term" value="F:oxidoreductase activity, acting on CH-OH group of donors"/>
    <property type="evidence" value="ECO:0007669"/>
    <property type="project" value="InterPro"/>
</dbReference>
<proteinExistence type="predicted"/>
<evidence type="ECO:0000256" key="10">
    <source>
        <dbReference type="PIRSR" id="PIRSR000112-1"/>
    </source>
</evidence>
<dbReference type="GO" id="GO:0046872">
    <property type="term" value="F:metal ion binding"/>
    <property type="evidence" value="ECO:0007669"/>
    <property type="project" value="UniProtKB-KW"/>
</dbReference>
<accession>A0A1L8CTD8</accession>
<name>A0A1L8CTD8_9THEO</name>
<dbReference type="PIRSF" id="PIRSF000112">
    <property type="entry name" value="Glycerol_dehydrogenase"/>
    <property type="match status" value="1"/>
</dbReference>
<keyword evidence="2" id="KW-0444">Lipid biosynthesis</keyword>
<keyword evidence="9" id="KW-1208">Phospholipid metabolism</keyword>
<dbReference type="RefSeq" id="WP_075858661.1">
    <property type="nucleotide sequence ID" value="NZ_BDJK01000009.1"/>
</dbReference>
<dbReference type="CDD" id="cd08174">
    <property type="entry name" value="G1PDH-like"/>
    <property type="match status" value="1"/>
</dbReference>
<dbReference type="PANTHER" id="PTHR43616:SF5">
    <property type="entry name" value="GLYCEROL DEHYDROGENASE 1"/>
    <property type="match status" value="1"/>
</dbReference>
<evidence type="ECO:0000313" key="14">
    <source>
        <dbReference type="Proteomes" id="UP000187485"/>
    </source>
</evidence>
<keyword evidence="8" id="KW-0594">Phospholipid biosynthesis</keyword>
<keyword evidence="1" id="KW-0963">Cytoplasm</keyword>
<dbReference type="InterPro" id="IPR016205">
    <property type="entry name" value="Glycerol_DH"/>
</dbReference>
<dbReference type="STRING" id="870242.cpu_06830"/>
<evidence type="ECO:0000256" key="7">
    <source>
        <dbReference type="ARBA" id="ARBA00023098"/>
    </source>
</evidence>
<feature type="binding site" evidence="10">
    <location>
        <position position="266"/>
    </location>
    <ligand>
        <name>glycerol</name>
        <dbReference type="ChEBI" id="CHEBI:17754"/>
    </ligand>
</feature>
<evidence type="ECO:0000256" key="12">
    <source>
        <dbReference type="PIRSR" id="PIRSR000112-3"/>
    </source>
</evidence>
<evidence type="ECO:0000256" key="1">
    <source>
        <dbReference type="ARBA" id="ARBA00022490"/>
    </source>
</evidence>
<comment type="cofactor">
    <cofactor evidence="10">
        <name>Zn(2+)</name>
        <dbReference type="ChEBI" id="CHEBI:29105"/>
    </cofactor>
    <text evidence="10">Binds 1 zinc ion per subunit.</text>
</comment>
<dbReference type="PANTHER" id="PTHR43616">
    <property type="entry name" value="GLYCEROL DEHYDROGENASE"/>
    <property type="match status" value="1"/>
</dbReference>
<keyword evidence="14" id="KW-1185">Reference proteome</keyword>
<protein>
    <submittedName>
        <fullName evidence="13">Glycerol-1-phosphate dehydrogenase</fullName>
    </submittedName>
</protein>
<keyword evidence="3 10" id="KW-0479">Metal-binding</keyword>
<dbReference type="Gene3D" id="3.40.50.1970">
    <property type="match status" value="1"/>
</dbReference>
<dbReference type="AlphaFoldDB" id="A0A1L8CTD8"/>
<dbReference type="Proteomes" id="UP000187485">
    <property type="component" value="Unassembled WGS sequence"/>
</dbReference>
<evidence type="ECO:0000256" key="2">
    <source>
        <dbReference type="ARBA" id="ARBA00022516"/>
    </source>
</evidence>
<sequence length="349" mass="38460">MPLFNRFISLPLFIRIEENLRYSLKTVIRESNFYFENPLFITGGENTRIVAREVAEGFQAPKFQFYYIADNSLGEINNLKEKINGVNPDLLVAVGGGRVIDVAKVVATEKLLPLITFPTTLANDGVVSPVAVIRDGDKLRSIGVNMPIGVLVDLAVVKNSPERLIKAGIGDLISNITALADWEIACRRGRDRMDGFAYMLSEKAVYSVLNYTGKSIWELDFLRLLAEGLVLSGIAMAITGTSRPASGAEHLISHALDKLYERPALHGEQVGVAALFTAKLQRQNLEGLLNFFKKFGLKASPESLGLTREQFLEAVNLAPGMRPERYTILNEDILKTAGEVYDAVYGNLP</sequence>
<evidence type="ECO:0000256" key="9">
    <source>
        <dbReference type="ARBA" id="ARBA00023264"/>
    </source>
</evidence>